<evidence type="ECO:0000256" key="8">
    <source>
        <dbReference type="ARBA" id="ARBA00047671"/>
    </source>
</evidence>
<dbReference type="InterPro" id="IPR002314">
    <property type="entry name" value="aa-tRNA-synt_IIb"/>
</dbReference>
<dbReference type="InterPro" id="IPR045864">
    <property type="entry name" value="aa-tRNA-synth_II/BPL/LPL"/>
</dbReference>
<dbReference type="SUPFAM" id="SSF55681">
    <property type="entry name" value="Class II aaRS and biotin synthetases"/>
    <property type="match status" value="1"/>
</dbReference>
<keyword evidence="2" id="KW-0436">Ligase</keyword>
<dbReference type="InterPro" id="IPR006195">
    <property type="entry name" value="aa-tRNA-synth_II"/>
</dbReference>
<dbReference type="PANTHER" id="PTHR43382">
    <property type="entry name" value="PROLYL-TRNA SYNTHETASE"/>
    <property type="match status" value="1"/>
</dbReference>
<evidence type="ECO:0000256" key="7">
    <source>
        <dbReference type="ARBA" id="ARBA00029731"/>
    </source>
</evidence>
<keyword evidence="6 10" id="KW-0030">Aminoacyl-tRNA synthetase</keyword>
<dbReference type="AlphaFoldDB" id="T1AD89"/>
<dbReference type="SUPFAM" id="SSF52954">
    <property type="entry name" value="Class II aaRS ABD-related"/>
    <property type="match status" value="1"/>
</dbReference>
<evidence type="ECO:0000259" key="9">
    <source>
        <dbReference type="PROSITE" id="PS50862"/>
    </source>
</evidence>
<evidence type="ECO:0000256" key="5">
    <source>
        <dbReference type="ARBA" id="ARBA00022917"/>
    </source>
</evidence>
<dbReference type="FunFam" id="3.30.930.10:FF:000037">
    <property type="entry name" value="Proline--tRNA ligase"/>
    <property type="match status" value="1"/>
</dbReference>
<comment type="caution">
    <text evidence="10">The sequence shown here is derived from an EMBL/GenBank/DDBJ whole genome shotgun (WGS) entry which is preliminary data.</text>
</comment>
<evidence type="ECO:0000256" key="3">
    <source>
        <dbReference type="ARBA" id="ARBA00022741"/>
    </source>
</evidence>
<dbReference type="Gene3D" id="3.40.50.800">
    <property type="entry name" value="Anticodon-binding domain"/>
    <property type="match status" value="1"/>
</dbReference>
<sequence>MPELPDRKSAFFEWFSAVLEQAGITDLRYPVKGLNVWPPYGFMARRLLDHTLREAVEPLGYEEVSFPTLIPETELAKEREHIKGFESQVYWVTHGGTTPLEVRLCLRPTSETAMYPIFSLWIRSHRDLPLRVYQVVNVFRYETKTTRPLLRVREIHFFEGHTVQLDEAGADRQVADDLRSFARIAQAAALPYLSVRRPEWDKFPGAHYSIAFDVPFGEGRTLQVGTVHHYRDNFSRPYGISFEREDGSRSFAHQTTYGISERLLGAILGGHGDEKGLVFPPSLAPVQVVIIPIPGKEGRESVEAFAGTLAEELEGGRIRSKVDQGPERPGAKFFTWEARGVPLRLEVGIREVTSGSVSLTDRLGHRGKISRSELVTGVSQALEE</sequence>
<keyword evidence="5" id="KW-0648">Protein biosynthesis</keyword>
<gene>
    <name evidence="10" type="ORF">B1B_15588</name>
</gene>
<evidence type="ECO:0000313" key="10">
    <source>
        <dbReference type="EMBL" id="EQD38959.1"/>
    </source>
</evidence>
<dbReference type="GO" id="GO:0017101">
    <property type="term" value="C:aminoacyl-tRNA synthetase multienzyme complex"/>
    <property type="evidence" value="ECO:0007669"/>
    <property type="project" value="TreeGrafter"/>
</dbReference>
<dbReference type="PANTHER" id="PTHR43382:SF2">
    <property type="entry name" value="BIFUNCTIONAL GLUTAMATE_PROLINE--TRNA LIGASE"/>
    <property type="match status" value="1"/>
</dbReference>
<comment type="catalytic activity">
    <reaction evidence="8">
        <text>tRNA(Pro) + L-proline + ATP = L-prolyl-tRNA(Pro) + AMP + diphosphate</text>
        <dbReference type="Rhea" id="RHEA:14305"/>
        <dbReference type="Rhea" id="RHEA-COMP:9700"/>
        <dbReference type="Rhea" id="RHEA-COMP:9702"/>
        <dbReference type="ChEBI" id="CHEBI:30616"/>
        <dbReference type="ChEBI" id="CHEBI:33019"/>
        <dbReference type="ChEBI" id="CHEBI:60039"/>
        <dbReference type="ChEBI" id="CHEBI:78442"/>
        <dbReference type="ChEBI" id="CHEBI:78532"/>
        <dbReference type="ChEBI" id="CHEBI:456215"/>
        <dbReference type="EC" id="6.1.1.15"/>
    </reaction>
</comment>
<dbReference type="InterPro" id="IPR036621">
    <property type="entry name" value="Anticodon-bd_dom_sf"/>
</dbReference>
<dbReference type="PROSITE" id="PS50862">
    <property type="entry name" value="AA_TRNA_LIGASE_II"/>
    <property type="match status" value="1"/>
</dbReference>
<accession>T1AD89</accession>
<dbReference type="EC" id="6.1.1.15" evidence="1"/>
<dbReference type="InterPro" id="IPR004499">
    <property type="entry name" value="Pro-tRNA-ligase_IIa_arc-type"/>
</dbReference>
<dbReference type="Pfam" id="PF00587">
    <property type="entry name" value="tRNA-synt_2b"/>
    <property type="match status" value="1"/>
</dbReference>
<reference evidence="10" key="1">
    <citation type="submission" date="2013-08" db="EMBL/GenBank/DDBJ databases">
        <authorList>
            <person name="Mendez C."/>
            <person name="Richter M."/>
            <person name="Ferrer M."/>
            <person name="Sanchez J."/>
        </authorList>
    </citation>
    <scope>NUCLEOTIDE SEQUENCE</scope>
</reference>
<dbReference type="GO" id="GO:0005524">
    <property type="term" value="F:ATP binding"/>
    <property type="evidence" value="ECO:0007669"/>
    <property type="project" value="UniProtKB-KW"/>
</dbReference>
<keyword evidence="4" id="KW-0067">ATP-binding</keyword>
<dbReference type="InterPro" id="IPR004154">
    <property type="entry name" value="Anticodon-bd"/>
</dbReference>
<dbReference type="PRINTS" id="PR01046">
    <property type="entry name" value="TRNASYNTHPRO"/>
</dbReference>
<evidence type="ECO:0000256" key="6">
    <source>
        <dbReference type="ARBA" id="ARBA00023146"/>
    </source>
</evidence>
<feature type="domain" description="Aminoacyl-transfer RNA synthetases class-II family profile" evidence="9">
    <location>
        <begin position="39"/>
        <end position="280"/>
    </location>
</feature>
<reference evidence="10" key="2">
    <citation type="journal article" date="2014" name="ISME J.">
        <title>Microbial stratification in low pH oxic and suboxic macroscopic growths along an acid mine drainage.</title>
        <authorList>
            <person name="Mendez-Garcia C."/>
            <person name="Mesa V."/>
            <person name="Sprenger R.R."/>
            <person name="Richter M."/>
            <person name="Diez M.S."/>
            <person name="Solano J."/>
            <person name="Bargiela R."/>
            <person name="Golyshina O.V."/>
            <person name="Manteca A."/>
            <person name="Ramos J.L."/>
            <person name="Gallego J.R."/>
            <person name="Llorente I."/>
            <person name="Martins Dos Santos V.A."/>
            <person name="Jensen O.N."/>
            <person name="Pelaez A.I."/>
            <person name="Sanchez J."/>
            <person name="Ferrer M."/>
        </authorList>
    </citation>
    <scope>NUCLEOTIDE SEQUENCE</scope>
</reference>
<name>T1AD89_9ZZZZ</name>
<evidence type="ECO:0000256" key="1">
    <source>
        <dbReference type="ARBA" id="ARBA00012831"/>
    </source>
</evidence>
<organism evidence="10">
    <name type="scientific">mine drainage metagenome</name>
    <dbReference type="NCBI Taxonomy" id="410659"/>
    <lineage>
        <taxon>unclassified sequences</taxon>
        <taxon>metagenomes</taxon>
        <taxon>ecological metagenomes</taxon>
    </lineage>
</organism>
<dbReference type="Pfam" id="PF03129">
    <property type="entry name" value="HGTP_anticodon"/>
    <property type="match status" value="1"/>
</dbReference>
<dbReference type="GO" id="GO:0005737">
    <property type="term" value="C:cytoplasm"/>
    <property type="evidence" value="ECO:0007669"/>
    <property type="project" value="InterPro"/>
</dbReference>
<dbReference type="GO" id="GO:0006433">
    <property type="term" value="P:prolyl-tRNA aminoacylation"/>
    <property type="evidence" value="ECO:0007669"/>
    <property type="project" value="InterPro"/>
</dbReference>
<evidence type="ECO:0000256" key="4">
    <source>
        <dbReference type="ARBA" id="ARBA00022840"/>
    </source>
</evidence>
<dbReference type="InterPro" id="IPR002316">
    <property type="entry name" value="Pro-tRNA-ligase_IIa"/>
</dbReference>
<feature type="non-terminal residue" evidence="10">
    <location>
        <position position="384"/>
    </location>
</feature>
<protein>
    <recommendedName>
        <fullName evidence="1">proline--tRNA ligase</fullName>
        <ecNumber evidence="1">6.1.1.15</ecNumber>
    </recommendedName>
    <alternativeName>
        <fullName evidence="7">Prolyl-tRNA synthetase</fullName>
    </alternativeName>
</protein>
<dbReference type="EMBL" id="AUZY01010372">
    <property type="protein sequence ID" value="EQD38959.1"/>
    <property type="molecule type" value="Genomic_DNA"/>
</dbReference>
<dbReference type="Gene3D" id="3.30.930.10">
    <property type="entry name" value="Bira Bifunctional Protein, Domain 2"/>
    <property type="match status" value="1"/>
</dbReference>
<proteinExistence type="predicted"/>
<keyword evidence="3" id="KW-0547">Nucleotide-binding</keyword>
<dbReference type="GO" id="GO:0004827">
    <property type="term" value="F:proline-tRNA ligase activity"/>
    <property type="evidence" value="ECO:0007669"/>
    <property type="project" value="UniProtKB-EC"/>
</dbReference>
<evidence type="ECO:0000256" key="2">
    <source>
        <dbReference type="ARBA" id="ARBA00022598"/>
    </source>
</evidence>